<organism evidence="2 3">
    <name type="scientific">Ecytonucleospora hepatopenaei</name>
    <dbReference type="NCBI Taxonomy" id="646526"/>
    <lineage>
        <taxon>Eukaryota</taxon>
        <taxon>Fungi</taxon>
        <taxon>Fungi incertae sedis</taxon>
        <taxon>Microsporidia</taxon>
        <taxon>Enterocytozoonidae</taxon>
        <taxon>Ecytonucleospora</taxon>
    </lineage>
</organism>
<gene>
    <name evidence="2" type="ORF">EHP00_1530</name>
</gene>
<reference evidence="2 3" key="1">
    <citation type="journal article" date="2017" name="Environ. Microbiol.">
        <title>Decay of the glycolytic pathway and adaptation to intranuclear parasitism within Enterocytozoonidae microsporidia.</title>
        <authorList>
            <person name="Wiredu Boakye D."/>
            <person name="Jaroenlak P."/>
            <person name="Prachumwat A."/>
            <person name="Williams T.A."/>
            <person name="Bateman K.S."/>
            <person name="Itsathitphaisarn O."/>
            <person name="Sritunyalucksana K."/>
            <person name="Paszkiewicz K.H."/>
            <person name="Moore K.A."/>
            <person name="Stentiford G.D."/>
            <person name="Williams B.A."/>
        </authorList>
    </citation>
    <scope>NUCLEOTIDE SEQUENCE [LARGE SCALE GENOMIC DNA]</scope>
    <source>
        <strain evidence="2 3">TH1</strain>
    </source>
</reference>
<evidence type="ECO:0000256" key="1">
    <source>
        <dbReference type="SAM" id="SignalP"/>
    </source>
</evidence>
<accession>A0A1W0E3W3</accession>
<keyword evidence="3" id="KW-1185">Reference proteome</keyword>
<dbReference type="AlphaFoldDB" id="A0A1W0E3W3"/>
<comment type="caution">
    <text evidence="2">The sequence shown here is derived from an EMBL/GenBank/DDBJ whole genome shotgun (WGS) entry which is preliminary data.</text>
</comment>
<protein>
    <submittedName>
        <fullName evidence="2">Uncharacterized protein</fullName>
    </submittedName>
</protein>
<feature type="chain" id="PRO_5013139551" evidence="1">
    <location>
        <begin position="20"/>
        <end position="597"/>
    </location>
</feature>
<sequence length="597" mass="71038">MIILNLLGFLLCDTTYTDAVVSDIAFYEKYTIFKLNDFDKHNLEDVNDEYYIKLKEMSESDSVADFSLFDFKVNDNTHTFILKREFKLLNNTKYFVNYIPFVYLDEKLKKDECTDTNFLIYYGFAEYSAIKNDDVMKYNLFCLKKNNLPEGLLYKNEILLDGENLEESEESEEENKYCSSLYKLHGNDLNQFSISWEDDLFTLRKNNFKISNKTDLYEIVFLQEENKINFIEKNEGDSSEFLEKLPNKSFMSIFMDIQEFLKFLNDTNRDEMSYNVKCKFNQENTIDVSFLDINDKDVKCLENRNIYQLLDKYLNPNIKSSYIIDDVVIKDVIFNEKYNVYKLFDNKLNDEIITSIKKDQNLFDFSFVTISIEDKPGKDNKKRFLITKELMLKKDTELTCGNKIYKINNENTNFILKEKCNLQLQNCESTWEDDLEKTENEKNRNGHNVFLIKRELDEDKKKKTFGFVPYLSKEQNPDIIKANFISFDYEMNEYCDYFDSSNRDLLKGILLNYDHNFNIFCFYGKKQIVINCNNFWHMLVNMNFNQFIDFINSNDKTVLSYQTEVEILDKNAKIIINSNKLDDIATYIGEVKKKQKI</sequence>
<name>A0A1W0E3W3_9MICR</name>
<dbReference type="VEuPathDB" id="MicrosporidiaDB:EHP00_1530"/>
<keyword evidence="1" id="KW-0732">Signal</keyword>
<dbReference type="Proteomes" id="UP000192758">
    <property type="component" value="Unassembled WGS sequence"/>
</dbReference>
<dbReference type="EMBL" id="MNPJ01000024">
    <property type="protein sequence ID" value="OQS53902.1"/>
    <property type="molecule type" value="Genomic_DNA"/>
</dbReference>
<evidence type="ECO:0000313" key="2">
    <source>
        <dbReference type="EMBL" id="OQS53902.1"/>
    </source>
</evidence>
<evidence type="ECO:0000313" key="3">
    <source>
        <dbReference type="Proteomes" id="UP000192758"/>
    </source>
</evidence>
<feature type="signal peptide" evidence="1">
    <location>
        <begin position="1"/>
        <end position="19"/>
    </location>
</feature>
<proteinExistence type="predicted"/>